<feature type="region of interest" description="Disordered" evidence="1">
    <location>
        <begin position="689"/>
        <end position="814"/>
    </location>
</feature>
<feature type="compositionally biased region" description="Low complexity" evidence="1">
    <location>
        <begin position="1085"/>
        <end position="1096"/>
    </location>
</feature>
<feature type="compositionally biased region" description="Basic and acidic residues" evidence="1">
    <location>
        <begin position="710"/>
        <end position="720"/>
    </location>
</feature>
<feature type="transmembrane region" description="Helical" evidence="2">
    <location>
        <begin position="487"/>
        <end position="511"/>
    </location>
</feature>
<evidence type="ECO:0000259" key="4">
    <source>
        <dbReference type="SMART" id="SM00736"/>
    </source>
</evidence>
<feature type="compositionally biased region" description="Polar residues" evidence="1">
    <location>
        <begin position="552"/>
        <end position="561"/>
    </location>
</feature>
<evidence type="ECO:0000313" key="6">
    <source>
        <dbReference type="Proteomes" id="UP000803844"/>
    </source>
</evidence>
<dbReference type="Gene3D" id="2.60.40.10">
    <property type="entry name" value="Immunoglobulins"/>
    <property type="match status" value="3"/>
</dbReference>
<proteinExistence type="predicted"/>
<dbReference type="EMBL" id="MU032352">
    <property type="protein sequence ID" value="KAF3761175.1"/>
    <property type="molecule type" value="Genomic_DNA"/>
</dbReference>
<feature type="compositionally biased region" description="Polar residues" evidence="1">
    <location>
        <begin position="1113"/>
        <end position="1123"/>
    </location>
</feature>
<feature type="compositionally biased region" description="Basic residues" evidence="1">
    <location>
        <begin position="881"/>
        <end position="894"/>
    </location>
</feature>
<dbReference type="SUPFAM" id="SSF49313">
    <property type="entry name" value="Cadherin-like"/>
    <property type="match status" value="3"/>
</dbReference>
<feature type="signal peptide" evidence="3">
    <location>
        <begin position="1"/>
        <end position="25"/>
    </location>
</feature>
<feature type="region of interest" description="Disordered" evidence="1">
    <location>
        <begin position="447"/>
        <end position="482"/>
    </location>
</feature>
<feature type="region of interest" description="Disordered" evidence="1">
    <location>
        <begin position="1062"/>
        <end position="1138"/>
    </location>
</feature>
<evidence type="ECO:0000256" key="2">
    <source>
        <dbReference type="SAM" id="Phobius"/>
    </source>
</evidence>
<dbReference type="Pfam" id="PF05345">
    <property type="entry name" value="He_PIG"/>
    <property type="match status" value="3"/>
</dbReference>
<dbReference type="InterPro" id="IPR006644">
    <property type="entry name" value="Cadg"/>
</dbReference>
<dbReference type="GO" id="GO:0005509">
    <property type="term" value="F:calcium ion binding"/>
    <property type="evidence" value="ECO:0007669"/>
    <property type="project" value="InterPro"/>
</dbReference>
<feature type="compositionally biased region" description="Low complexity" evidence="1">
    <location>
        <begin position="974"/>
        <end position="993"/>
    </location>
</feature>
<feature type="region of interest" description="Disordered" evidence="1">
    <location>
        <begin position="542"/>
        <end position="616"/>
    </location>
</feature>
<dbReference type="GO" id="GO:0016020">
    <property type="term" value="C:membrane"/>
    <property type="evidence" value="ECO:0007669"/>
    <property type="project" value="InterPro"/>
</dbReference>
<dbReference type="GeneID" id="63832427"/>
<feature type="compositionally biased region" description="Low complexity" evidence="1">
    <location>
        <begin position="1008"/>
        <end position="1036"/>
    </location>
</feature>
<dbReference type="Proteomes" id="UP000803844">
    <property type="component" value="Unassembled WGS sequence"/>
</dbReference>
<feature type="compositionally biased region" description="Acidic residues" evidence="1">
    <location>
        <begin position="596"/>
        <end position="605"/>
    </location>
</feature>
<keyword evidence="6" id="KW-1185">Reference proteome</keyword>
<organism evidence="5 6">
    <name type="scientific">Cryphonectria parasitica (strain ATCC 38755 / EP155)</name>
    <dbReference type="NCBI Taxonomy" id="660469"/>
    <lineage>
        <taxon>Eukaryota</taxon>
        <taxon>Fungi</taxon>
        <taxon>Dikarya</taxon>
        <taxon>Ascomycota</taxon>
        <taxon>Pezizomycotina</taxon>
        <taxon>Sordariomycetes</taxon>
        <taxon>Sordariomycetidae</taxon>
        <taxon>Diaporthales</taxon>
        <taxon>Cryphonectriaceae</taxon>
        <taxon>Cryphonectria-Endothia species complex</taxon>
        <taxon>Cryphonectria</taxon>
    </lineage>
</organism>
<dbReference type="InterPro" id="IPR015919">
    <property type="entry name" value="Cadherin-like_sf"/>
</dbReference>
<dbReference type="RefSeq" id="XP_040772154.1">
    <property type="nucleotide sequence ID" value="XM_040915298.1"/>
</dbReference>
<accession>A0A9P4XV38</accession>
<feature type="domain" description="Dystroglycan-type cadherin-like" evidence="4">
    <location>
        <begin position="130"/>
        <end position="249"/>
    </location>
</feature>
<keyword evidence="2" id="KW-1133">Transmembrane helix</keyword>
<protein>
    <recommendedName>
        <fullName evidence="4">Dystroglycan-type cadherin-like domain-containing protein</fullName>
    </recommendedName>
</protein>
<keyword evidence="2" id="KW-0812">Transmembrane</keyword>
<comment type="caution">
    <text evidence="5">The sequence shown here is derived from an EMBL/GenBank/DDBJ whole genome shotgun (WGS) entry which is preliminary data.</text>
</comment>
<dbReference type="AlphaFoldDB" id="A0A9P4XV38"/>
<feature type="compositionally biased region" description="Basic and acidic residues" evidence="1">
    <location>
        <begin position="741"/>
        <end position="750"/>
    </location>
</feature>
<gene>
    <name evidence="5" type="ORF">M406DRAFT_108423</name>
</gene>
<feature type="region of interest" description="Disordered" evidence="1">
    <location>
        <begin position="1152"/>
        <end position="1192"/>
    </location>
</feature>
<evidence type="ECO:0000256" key="1">
    <source>
        <dbReference type="SAM" id="MobiDB-lite"/>
    </source>
</evidence>
<reference evidence="5" key="1">
    <citation type="journal article" date="2020" name="Phytopathology">
        <title>Genome sequence of the chestnut blight fungus Cryphonectria parasitica EP155: A fundamental resource for an archetypical invasive plant pathogen.</title>
        <authorList>
            <person name="Crouch J.A."/>
            <person name="Dawe A."/>
            <person name="Aerts A."/>
            <person name="Barry K."/>
            <person name="Churchill A.C.L."/>
            <person name="Grimwood J."/>
            <person name="Hillman B."/>
            <person name="Milgroom M.G."/>
            <person name="Pangilinan J."/>
            <person name="Smith M."/>
            <person name="Salamov A."/>
            <person name="Schmutz J."/>
            <person name="Yadav J."/>
            <person name="Grigoriev I.V."/>
            <person name="Nuss D."/>
        </authorList>
    </citation>
    <scope>NUCLEOTIDE SEQUENCE</scope>
    <source>
        <strain evidence="5">EP155</strain>
    </source>
</reference>
<dbReference type="SMART" id="SM00736">
    <property type="entry name" value="CADG"/>
    <property type="match status" value="2"/>
</dbReference>
<evidence type="ECO:0000313" key="5">
    <source>
        <dbReference type="EMBL" id="KAF3761175.1"/>
    </source>
</evidence>
<sequence length="1192" mass="124929">MLAAGRPSLPFLPLFFLSRAAVVASAPTLSFPLNSQVPPVARIGEPFSFEFSPSTFTSSSGSSLSYSLVDPPSWVSLDSESRTLYGTPEDGDIVDPETVVGVNITLVATDATGSTSDDATLVVSRNQGPVVQIPISDQIQGFGKYSEPSSILCNPEEDFKFTFAADTFSDVETSVLNYYTVMLNNNSPLPAWISFDPGTLALAGTTPPFSSLVEPPQTFSMKLIASDVAGFSAAWVNFSIVVGTHALTTSDPEVTLNATVGKPLAYDALAQSVQIDQKAVDSNQVNVTTEGMPSWLTLDPASWDISGTPPDDSQPTTTFMVTMEDAFADILNITFKLQVTGSSSLFQSTIPSLDVKPGGSLSFDLTQYLADPSAVDVTADIEPVASWLSWDASALTLTGSVPRTASESVIDVTFTAQPRTNARFRRDGTRGQSQELVIEIQSASSSSSITGTASSTSSRPASAPSTSSSKSSDDTTSSSSAKRSPNWTIVAIVISAVAAFALVACICFWFCHRKNKQQQQSRSDLDSAFYISAPLPESLIYTPGVEVGSPDPQHNTVSSHFSNEKDKSKPKKASNLRTELTPSPIPPVAPSLADIYNDDDVDDEQPPMMSESTTPANKLKGWYDSLRSFRVAHLRRGLGGGKARVSESFLSDDEGSHQDLDLDLEFAGPPVISLSHSSQGTFRNNLEVEVPTLSPGGGGGGDSSSSLQRVLDRSHNKNDRFGSLQVKKGKNTAVLPTPENSESRLPRNDGDASPTIGQAVSPLDERNPFNSHPISPISPPTAAGISASVSTGPPRPPPAALSSSSMRRPRAASEFQLRTQPALRPVHSQKSFASISSIDSMRGRTRRLAAKTSAQAKGAMSLASIAMKSPTRRTLARLGKKPSLHLRRSKRAHRGVLESVDDDGAEESSRQASVRSPAAGLGIQNGGGGIGAYLSPRLWPQPAGPGDSVSPVPMPSAPDPVALDSERHRRRSGRMNGSASSSSGGSREAGGMRLAQQAQNSPGIPRRPVASSPLAATASAVAASKKKAAGVAVRAPSTPDAVATPSPSAQGLGISIYEDIVSSSPFHPSKDGGDREGSWVTSQAGSTSELGLSLSSRPDLREHSAVPMAASRSGHSAATTRSTPGVAGTAGSTGPNWISFDEVVDEESPVIQPLMGGSSLPALMEGGDLEEASGGSERSGKSEASSNVRAFV</sequence>
<keyword evidence="3" id="KW-0732">Signal</keyword>
<name>A0A9P4XV38_CRYP1</name>
<feature type="compositionally biased region" description="Polar residues" evidence="1">
    <location>
        <begin position="1182"/>
        <end position="1192"/>
    </location>
</feature>
<feature type="chain" id="PRO_5040399146" description="Dystroglycan-type cadherin-like domain-containing protein" evidence="3">
    <location>
        <begin position="26"/>
        <end position="1192"/>
    </location>
</feature>
<feature type="domain" description="Dystroglycan-type cadherin-like" evidence="4">
    <location>
        <begin position="28"/>
        <end position="129"/>
    </location>
</feature>
<evidence type="ECO:0000256" key="3">
    <source>
        <dbReference type="SAM" id="SignalP"/>
    </source>
</evidence>
<dbReference type="OrthoDB" id="41532at2759"/>
<feature type="compositionally biased region" description="Basic and acidic residues" evidence="1">
    <location>
        <begin position="1068"/>
        <end position="1077"/>
    </location>
</feature>
<feature type="region of interest" description="Disordered" evidence="1">
    <location>
        <begin position="881"/>
        <end position="1050"/>
    </location>
</feature>
<dbReference type="InterPro" id="IPR013783">
    <property type="entry name" value="Ig-like_fold"/>
</dbReference>
<keyword evidence="2" id="KW-0472">Membrane</keyword>